<comment type="similarity">
    <text evidence="2">Belongs to the HIBADH-related family. NP60 subfamily.</text>
</comment>
<dbReference type="InParanoid" id="E4WWJ4"/>
<dbReference type="PROSITE" id="PS00895">
    <property type="entry name" value="3_HYDROXYISOBUT_DH"/>
    <property type="match status" value="1"/>
</dbReference>
<feature type="compositionally biased region" description="Basic and acidic residues" evidence="8">
    <location>
        <begin position="91"/>
        <end position="109"/>
    </location>
</feature>
<proteinExistence type="inferred from homology"/>
<evidence type="ECO:0000313" key="10">
    <source>
        <dbReference type="EMBL" id="CBY21498.1"/>
    </source>
</evidence>
<dbReference type="Proteomes" id="UP000001307">
    <property type="component" value="Unassembled WGS sequence"/>
</dbReference>
<gene>
    <name evidence="10" type="ORF">GSOID_T00009267001</name>
</gene>
<keyword evidence="3" id="KW-0158">Chromosome</keyword>
<dbReference type="InterPro" id="IPR006115">
    <property type="entry name" value="6PGDH_NADP-bd"/>
</dbReference>
<dbReference type="PROSITE" id="PS50812">
    <property type="entry name" value="PWWP"/>
    <property type="match status" value="1"/>
</dbReference>
<dbReference type="Gene3D" id="2.30.30.140">
    <property type="match status" value="1"/>
</dbReference>
<feature type="region of interest" description="Disordered" evidence="8">
    <location>
        <begin position="91"/>
        <end position="168"/>
    </location>
</feature>
<dbReference type="AlphaFoldDB" id="E4WWJ4"/>
<dbReference type="GO" id="GO:0050661">
    <property type="term" value="F:NADP binding"/>
    <property type="evidence" value="ECO:0007669"/>
    <property type="project" value="InterPro"/>
</dbReference>
<dbReference type="OrthoDB" id="21615at2759"/>
<dbReference type="CDD" id="cd05162">
    <property type="entry name" value="PWWP"/>
    <property type="match status" value="1"/>
</dbReference>
<dbReference type="InterPro" id="IPR013328">
    <property type="entry name" value="6PGD_dom2"/>
</dbReference>
<dbReference type="GO" id="GO:0003677">
    <property type="term" value="F:DNA binding"/>
    <property type="evidence" value="ECO:0007669"/>
    <property type="project" value="TreeGrafter"/>
</dbReference>
<dbReference type="PANTHER" id="PTHR43580:SF2">
    <property type="entry name" value="CYTOKINE-LIKE NUCLEAR FACTOR N-PAC"/>
    <property type="match status" value="1"/>
</dbReference>
<evidence type="ECO:0000259" key="9">
    <source>
        <dbReference type="PROSITE" id="PS50812"/>
    </source>
</evidence>
<dbReference type="Gene3D" id="1.10.1040.10">
    <property type="entry name" value="N-(1-d-carboxylethyl)-l-norvaline Dehydrogenase, domain 2"/>
    <property type="match status" value="1"/>
</dbReference>
<dbReference type="GO" id="GO:0140673">
    <property type="term" value="P:transcription elongation-coupled chromatin remodeling"/>
    <property type="evidence" value="ECO:0007669"/>
    <property type="project" value="TreeGrafter"/>
</dbReference>
<evidence type="ECO:0000256" key="3">
    <source>
        <dbReference type="ARBA" id="ARBA00022454"/>
    </source>
</evidence>
<dbReference type="InterPro" id="IPR051265">
    <property type="entry name" value="HIBADH-related_NP60_sf"/>
</dbReference>
<evidence type="ECO:0000256" key="8">
    <source>
        <dbReference type="SAM" id="MobiDB-lite"/>
    </source>
</evidence>
<dbReference type="SUPFAM" id="SSF48179">
    <property type="entry name" value="6-phosphogluconate dehydrogenase C-terminal domain-like"/>
    <property type="match status" value="1"/>
</dbReference>
<dbReference type="SUPFAM" id="SSF63748">
    <property type="entry name" value="Tudor/PWWP/MBT"/>
    <property type="match status" value="1"/>
</dbReference>
<dbReference type="EMBL" id="FN653017">
    <property type="protein sequence ID" value="CBY21498.1"/>
    <property type="molecule type" value="Genomic_DNA"/>
</dbReference>
<dbReference type="GO" id="GO:0000785">
    <property type="term" value="C:chromatin"/>
    <property type="evidence" value="ECO:0007669"/>
    <property type="project" value="TreeGrafter"/>
</dbReference>
<dbReference type="GO" id="GO:0051287">
    <property type="term" value="F:NAD binding"/>
    <property type="evidence" value="ECO:0007669"/>
    <property type="project" value="InterPro"/>
</dbReference>
<evidence type="ECO:0000256" key="5">
    <source>
        <dbReference type="ARBA" id="ARBA00032038"/>
    </source>
</evidence>
<evidence type="ECO:0000313" key="11">
    <source>
        <dbReference type="Proteomes" id="UP000001307"/>
    </source>
</evidence>
<evidence type="ECO:0000256" key="7">
    <source>
        <dbReference type="ARBA" id="ARBA00034145"/>
    </source>
</evidence>
<dbReference type="PANTHER" id="PTHR43580">
    <property type="entry name" value="OXIDOREDUCTASE GLYR1-RELATED"/>
    <property type="match status" value="1"/>
</dbReference>
<protein>
    <recommendedName>
        <fullName evidence="6">Cytokine-like nuclear factor N-PAC</fullName>
    </recommendedName>
    <alternativeName>
        <fullName evidence="4">Glyoxylate reductase 1 homolog</fullName>
    </alternativeName>
    <alternativeName>
        <fullName evidence="5">Nuclear protein NP60</fullName>
    </alternativeName>
    <alternativeName>
        <fullName evidence="7">Putative oxidoreductase GLYR1</fullName>
    </alternativeName>
</protein>
<feature type="domain" description="PWWP" evidence="9">
    <location>
        <begin position="12"/>
        <end position="55"/>
    </location>
</feature>
<dbReference type="Pfam" id="PF00855">
    <property type="entry name" value="PWWP"/>
    <property type="match status" value="1"/>
</dbReference>
<name>E4WWJ4_OIKDI</name>
<organism evidence="10">
    <name type="scientific">Oikopleura dioica</name>
    <name type="common">Tunicate</name>
    <dbReference type="NCBI Taxonomy" id="34765"/>
    <lineage>
        <taxon>Eukaryota</taxon>
        <taxon>Metazoa</taxon>
        <taxon>Chordata</taxon>
        <taxon>Tunicata</taxon>
        <taxon>Appendicularia</taxon>
        <taxon>Copelata</taxon>
        <taxon>Oikopleuridae</taxon>
        <taxon>Oikopleura</taxon>
    </lineage>
</organism>
<feature type="compositionally biased region" description="Polar residues" evidence="8">
    <location>
        <begin position="152"/>
        <end position="164"/>
    </location>
</feature>
<dbReference type="InterPro" id="IPR000313">
    <property type="entry name" value="PWWP_dom"/>
</dbReference>
<dbReference type="Pfam" id="PF14833">
    <property type="entry name" value="NAD_binding_11"/>
    <property type="match status" value="1"/>
</dbReference>
<dbReference type="InterPro" id="IPR002204">
    <property type="entry name" value="3-OH-isobutyrate_DH-rel_CS"/>
</dbReference>
<dbReference type="SMART" id="SM00293">
    <property type="entry name" value="PWWP"/>
    <property type="match status" value="1"/>
</dbReference>
<dbReference type="InterPro" id="IPR029154">
    <property type="entry name" value="HIBADH-like_NADP-bd"/>
</dbReference>
<dbReference type="FunFam" id="3.40.50.720:FF:000058">
    <property type="entry name" value="Putative oxidoreductase GLYR1 homolog"/>
    <property type="match status" value="1"/>
</dbReference>
<dbReference type="InterPro" id="IPR008927">
    <property type="entry name" value="6-PGluconate_DH-like_C_sf"/>
</dbReference>
<keyword evidence="11" id="KW-1185">Reference proteome</keyword>
<evidence type="ECO:0000256" key="1">
    <source>
        <dbReference type="ARBA" id="ARBA00004286"/>
    </source>
</evidence>
<evidence type="ECO:0000256" key="2">
    <source>
        <dbReference type="ARBA" id="ARBA00007598"/>
    </source>
</evidence>
<dbReference type="GO" id="GO:0016491">
    <property type="term" value="F:oxidoreductase activity"/>
    <property type="evidence" value="ECO:0007669"/>
    <property type="project" value="InterPro"/>
</dbReference>
<evidence type="ECO:0000256" key="6">
    <source>
        <dbReference type="ARBA" id="ARBA00034140"/>
    </source>
</evidence>
<dbReference type="InterPro" id="IPR036291">
    <property type="entry name" value="NAD(P)-bd_dom_sf"/>
</dbReference>
<sequence length="486" mass="52345">MTDEETPDVTAVDSFVWAKVSGHPFWPGQVVETGPGIKARAGYVVVRFFGSNDFASLKPAPEQIKPYKAGTTTTPGKKNRKLLTKAIRHIERAMRGEKVESDTEQEPEKKKPKKSTPTPDSMRSSSPATARKKSPARTSARSSTSEDGSRPGSAQNLDSGSSASRVRPSIVHADSTSLPSILPQASGIPATNAKLGFLGLGIMGGAMAMNLIKTGHDVSVWNRTASKTVQFRNEGATVYDTKRQIVENCDIIFACVSDPKAARDLVFGNGGVLKFMDEDKSYVDMSTVDPETAIEIGDAIRSKGGRFLEAPVSGSKGPAQLGELIIMCAGDRTLYVDLYSCMEAISKKWFFLSEVGSAAKMKLVVNSIMGAQMAALAEGMALAERCELDQVTLLEILSLGALGSKMVNLKGSAILESNFPPNFPLRLAQKDLRLALSLSETVHQPIPVIASANELYKRSMSANLGDRDMAAVYEVVHQRDDNSMHE</sequence>
<feature type="compositionally biased region" description="Low complexity" evidence="8">
    <location>
        <begin position="136"/>
        <end position="145"/>
    </location>
</feature>
<dbReference type="Gene3D" id="3.40.50.720">
    <property type="entry name" value="NAD(P)-binding Rossmann-like Domain"/>
    <property type="match status" value="1"/>
</dbReference>
<reference evidence="10" key="1">
    <citation type="journal article" date="2010" name="Science">
        <title>Plasticity of animal genome architecture unmasked by rapid evolution of a pelagic tunicate.</title>
        <authorList>
            <person name="Denoeud F."/>
            <person name="Henriet S."/>
            <person name="Mungpakdee S."/>
            <person name="Aury J.M."/>
            <person name="Da Silva C."/>
            <person name="Brinkmann H."/>
            <person name="Mikhaleva J."/>
            <person name="Olsen L.C."/>
            <person name="Jubin C."/>
            <person name="Canestro C."/>
            <person name="Bouquet J.M."/>
            <person name="Danks G."/>
            <person name="Poulain J."/>
            <person name="Campsteijn C."/>
            <person name="Adamski M."/>
            <person name="Cross I."/>
            <person name="Yadetie F."/>
            <person name="Muffato M."/>
            <person name="Louis A."/>
            <person name="Butcher S."/>
            <person name="Tsagkogeorga G."/>
            <person name="Konrad A."/>
            <person name="Singh S."/>
            <person name="Jensen M.F."/>
            <person name="Cong E.H."/>
            <person name="Eikeseth-Otteraa H."/>
            <person name="Noel B."/>
            <person name="Anthouard V."/>
            <person name="Porcel B.M."/>
            <person name="Kachouri-Lafond R."/>
            <person name="Nishino A."/>
            <person name="Ugolini M."/>
            <person name="Chourrout P."/>
            <person name="Nishida H."/>
            <person name="Aasland R."/>
            <person name="Huzurbazar S."/>
            <person name="Westhof E."/>
            <person name="Delsuc F."/>
            <person name="Lehrach H."/>
            <person name="Reinhardt R."/>
            <person name="Weissenbach J."/>
            <person name="Roy S.W."/>
            <person name="Artiguenave F."/>
            <person name="Postlethwait J.H."/>
            <person name="Manak J.R."/>
            <person name="Thompson E.M."/>
            <person name="Jaillon O."/>
            <person name="Du Pasquier L."/>
            <person name="Boudinot P."/>
            <person name="Liberles D.A."/>
            <person name="Volff J.N."/>
            <person name="Philippe H."/>
            <person name="Lenhard B."/>
            <person name="Roest Crollius H."/>
            <person name="Wincker P."/>
            <person name="Chourrout D."/>
        </authorList>
    </citation>
    <scope>NUCLEOTIDE SEQUENCE [LARGE SCALE GENOMIC DNA]</scope>
</reference>
<accession>E4WWJ4</accession>
<comment type="subcellular location">
    <subcellularLocation>
        <location evidence="1">Chromosome</location>
    </subcellularLocation>
</comment>
<dbReference type="GO" id="GO:0031491">
    <property type="term" value="F:nucleosome binding"/>
    <property type="evidence" value="ECO:0007669"/>
    <property type="project" value="TreeGrafter"/>
</dbReference>
<dbReference type="Pfam" id="PF03446">
    <property type="entry name" value="NAD_binding_2"/>
    <property type="match status" value="1"/>
</dbReference>
<dbReference type="FunCoup" id="E4WWJ4">
    <property type="interactions" value="915"/>
</dbReference>
<evidence type="ECO:0000256" key="4">
    <source>
        <dbReference type="ARBA" id="ARBA00030287"/>
    </source>
</evidence>
<dbReference type="SUPFAM" id="SSF51735">
    <property type="entry name" value="NAD(P)-binding Rossmann-fold domains"/>
    <property type="match status" value="1"/>
</dbReference>